<dbReference type="Pfam" id="PF12708">
    <property type="entry name" value="Pect-lyase_RHGA_epim"/>
    <property type="match status" value="2"/>
</dbReference>
<dbReference type="InterPro" id="IPR011050">
    <property type="entry name" value="Pectin_lyase_fold/virulence"/>
</dbReference>
<dbReference type="Gene3D" id="2.160.20.10">
    <property type="entry name" value="Single-stranded right-handed beta-helix, Pectin lyase-like"/>
    <property type="match status" value="2"/>
</dbReference>
<dbReference type="CDD" id="cd23668">
    <property type="entry name" value="GH55_beta13glucanase-like"/>
    <property type="match status" value="1"/>
</dbReference>
<name>A0ABQ0GGV6_9PEZI</name>
<feature type="chain" id="PRO_5045553306" description="Rhamnogalacturonase A/B/Epimerase-like pectate lyase domain-containing protein" evidence="1">
    <location>
        <begin position="22"/>
        <end position="777"/>
    </location>
</feature>
<dbReference type="Proteomes" id="UP001628179">
    <property type="component" value="Unassembled WGS sequence"/>
</dbReference>
<dbReference type="InterPro" id="IPR012334">
    <property type="entry name" value="Pectin_lyas_fold"/>
</dbReference>
<accession>A0ABQ0GGV6</accession>
<dbReference type="SUPFAM" id="SSF51126">
    <property type="entry name" value="Pectin lyase-like"/>
    <property type="match status" value="2"/>
</dbReference>
<protein>
    <recommendedName>
        <fullName evidence="2">Rhamnogalacturonase A/B/Epimerase-like pectate lyase domain-containing protein</fullName>
    </recommendedName>
</protein>
<evidence type="ECO:0000256" key="1">
    <source>
        <dbReference type="SAM" id="SignalP"/>
    </source>
</evidence>
<comment type="caution">
    <text evidence="3">The sequence shown here is derived from an EMBL/GenBank/DDBJ whole genome shotgun (WGS) entry which is preliminary data.</text>
</comment>
<keyword evidence="1" id="KW-0732">Signal</keyword>
<dbReference type="InterPro" id="IPR024535">
    <property type="entry name" value="RHGA/B-epi-like_pectate_lyase"/>
</dbReference>
<feature type="signal peptide" evidence="1">
    <location>
        <begin position="1"/>
        <end position="21"/>
    </location>
</feature>
<reference evidence="3 4" key="1">
    <citation type="submission" date="2024-09" db="EMBL/GenBank/DDBJ databases">
        <title>Itraconazole resistance in Madurella fahalii resulting from another homologue of gene encoding cytochrome P450 14-alpha sterol demethylase (CYP51).</title>
        <authorList>
            <person name="Yoshioka I."/>
            <person name="Fahal A.H."/>
            <person name="Kaneko S."/>
            <person name="Yaguchi T."/>
        </authorList>
    </citation>
    <scope>NUCLEOTIDE SEQUENCE [LARGE SCALE GENOMIC DNA]</scope>
    <source>
        <strain evidence="3 4">IFM 68171</strain>
    </source>
</reference>
<evidence type="ECO:0000313" key="4">
    <source>
        <dbReference type="Proteomes" id="UP001628179"/>
    </source>
</evidence>
<feature type="domain" description="Rhamnogalacturonase A/B/Epimerase-like pectate lyase" evidence="2">
    <location>
        <begin position="85"/>
        <end position="289"/>
    </location>
</feature>
<keyword evidence="4" id="KW-1185">Reference proteome</keyword>
<dbReference type="InterPro" id="IPR039279">
    <property type="entry name" value="QRT3-like"/>
</dbReference>
<evidence type="ECO:0000259" key="2">
    <source>
        <dbReference type="Pfam" id="PF12708"/>
    </source>
</evidence>
<proteinExistence type="predicted"/>
<dbReference type="RefSeq" id="XP_070918722.1">
    <property type="nucleotide sequence ID" value="XM_071062621.1"/>
</dbReference>
<gene>
    <name evidence="3" type="ORF">MFIFM68171_07201</name>
</gene>
<feature type="domain" description="Rhamnogalacturonase A/B/Epimerase-like pectate lyase" evidence="2">
    <location>
        <begin position="417"/>
        <end position="471"/>
    </location>
</feature>
<dbReference type="EMBL" id="BAAFSV010000004">
    <property type="protein sequence ID" value="GAB1316991.1"/>
    <property type="molecule type" value="Genomic_DNA"/>
</dbReference>
<dbReference type="PANTHER" id="PTHR33928:SF2">
    <property type="entry name" value="PECTATE LYASE SUPERFAMILY PROTEIN DOMAIN-CONTAINING PROTEIN-RELATED"/>
    <property type="match status" value="1"/>
</dbReference>
<dbReference type="GeneID" id="98177944"/>
<dbReference type="PANTHER" id="PTHR33928">
    <property type="entry name" value="POLYGALACTURONASE QRT3"/>
    <property type="match status" value="1"/>
</dbReference>
<evidence type="ECO:0000313" key="3">
    <source>
        <dbReference type="EMBL" id="GAB1316991.1"/>
    </source>
</evidence>
<sequence length="777" mass="83246">MIRGRLTAAVVAAICFVGVVTSPTPRAAPDSDAHAHSKSPAKRAADTSFWYANIDHTTANIRGFAPDLDGDWVYEVYKAVTPGDGASIQAAINSATNGTTRHGQWFASQPRVVYIPPGEYLIHETIFLNTDTVIMGDATNPPVLKAAVGFPGTGTLFSGQDPTTGISGELSFAVSLKNIVLDTTNVPGGQPFVALWWGVAQAAQLQNVKIRMPPSVNGAGHSGMRLGRGSTLTVSDVRIEGGQNGIWYNGHQQAVFKSIYFYRNTVGMLIDGGSTISIINPTFDTVGFGIVNPSGYPWIALIDAKSINSGVTLTTTSWPSYLIENLSKDTMNSDVVQGPGDFVLPAQSHVSRLSFANTVDRNPIYGPVSSPASPRPAALVNSDGRYPAIPAPNYASNPVSDFLNVKDPAQNGGRTVYGDNTRDESAALNAILELAAATSKIAYFPFGKYRVESTLRIPPGSRIVGEAWATISGYGSYFKDSANPKPIIQVGVPEETGTAHIQDMRFTVGDVLPGAIIVQFNLAGSRPGDVAIWNTMITVGGTRGAADLTNTCRDASNPCRAAFLGLHFAPTSSVYAENVWNWVADHVAEDFDGGSNFAAGRGALVEATKGTWLHGLGSEHWWLYQLNLRRAEKVLVSLLQSETNYDQGDNNPVTLPAPWTPDPQGWGDPGFEWCGAADKRCRMGMANYFQGGRDVYTYASASWAFFSGPGYQSCAQFQCQRHMHFVRETPANLQAFGLCSKDAHVTLRLANGTEIITENGWTGSWQPGGGDVGRYTP</sequence>
<organism evidence="3 4">
    <name type="scientific">Madurella fahalii</name>
    <dbReference type="NCBI Taxonomy" id="1157608"/>
    <lineage>
        <taxon>Eukaryota</taxon>
        <taxon>Fungi</taxon>
        <taxon>Dikarya</taxon>
        <taxon>Ascomycota</taxon>
        <taxon>Pezizomycotina</taxon>
        <taxon>Sordariomycetes</taxon>
        <taxon>Sordariomycetidae</taxon>
        <taxon>Sordariales</taxon>
        <taxon>Sordariales incertae sedis</taxon>
        <taxon>Madurella</taxon>
    </lineage>
</organism>